<organism evidence="12 13">
    <name type="scientific">Anabarilius grahami</name>
    <name type="common">Kanglang fish</name>
    <name type="synonym">Barilius grahami</name>
    <dbReference type="NCBI Taxonomy" id="495550"/>
    <lineage>
        <taxon>Eukaryota</taxon>
        <taxon>Metazoa</taxon>
        <taxon>Chordata</taxon>
        <taxon>Craniata</taxon>
        <taxon>Vertebrata</taxon>
        <taxon>Euteleostomi</taxon>
        <taxon>Actinopterygii</taxon>
        <taxon>Neopterygii</taxon>
        <taxon>Teleostei</taxon>
        <taxon>Ostariophysi</taxon>
        <taxon>Cypriniformes</taxon>
        <taxon>Xenocyprididae</taxon>
        <taxon>Xenocypridinae</taxon>
        <taxon>Xenocypridinae incertae sedis</taxon>
        <taxon>Anabarilius</taxon>
    </lineage>
</organism>
<proteinExistence type="inferred from homology"/>
<keyword evidence="4" id="KW-0796">Tight junction</keyword>
<evidence type="ECO:0000256" key="5">
    <source>
        <dbReference type="ARBA" id="ARBA00022475"/>
    </source>
</evidence>
<feature type="transmembrane region" description="Helical" evidence="11">
    <location>
        <begin position="125"/>
        <end position="150"/>
    </location>
</feature>
<evidence type="ECO:0000256" key="11">
    <source>
        <dbReference type="SAM" id="Phobius"/>
    </source>
</evidence>
<evidence type="ECO:0000256" key="9">
    <source>
        <dbReference type="ARBA" id="ARBA00023136"/>
    </source>
</evidence>
<evidence type="ECO:0000256" key="3">
    <source>
        <dbReference type="ARBA" id="ARBA00008295"/>
    </source>
</evidence>
<dbReference type="InterPro" id="IPR006187">
    <property type="entry name" value="Claudin"/>
</dbReference>
<dbReference type="PANTHER" id="PTHR12002">
    <property type="entry name" value="CLAUDIN"/>
    <property type="match status" value="1"/>
</dbReference>
<dbReference type="Gene3D" id="1.20.140.150">
    <property type="match status" value="1"/>
</dbReference>
<evidence type="ECO:0000256" key="6">
    <source>
        <dbReference type="ARBA" id="ARBA00022692"/>
    </source>
</evidence>
<comment type="caution">
    <text evidence="12">The sequence shown here is derived from an EMBL/GenBank/DDBJ whole genome shotgun (WGS) entry which is preliminary data.</text>
</comment>
<name>A0A3N0XTM8_ANAGA</name>
<dbReference type="GO" id="GO:0005923">
    <property type="term" value="C:bicellular tight junction"/>
    <property type="evidence" value="ECO:0007669"/>
    <property type="project" value="UniProtKB-SubCell"/>
</dbReference>
<sequence>MPYLVHTAHAQFVALWLGTVGWILIIVTVGLVEWRVWEVSDLSVITSGLAWVGIWRVCFYSHVLILSNNQIMFCQRIHLSESFTPPEIATAQVLMLVALILGLMGNASVVYGLRNVYFGLNAFKAIRLVFYSGGVLFILTAAAALVPVFWNLHSVVNNQTITFPAAFLMPPAPVNQSVGPGIIVGIFASVLLVCSGVVFLSYRVPVMLEPKVRPSWPGEGCSGTRVGTRQGIDNPAFQTHPS</sequence>
<reference evidence="12 13" key="1">
    <citation type="submission" date="2018-10" db="EMBL/GenBank/DDBJ databases">
        <title>Genome assembly for a Yunnan-Guizhou Plateau 3E fish, Anabarilius grahami (Regan), and its evolutionary and genetic applications.</title>
        <authorList>
            <person name="Jiang W."/>
        </authorList>
    </citation>
    <scope>NUCLEOTIDE SEQUENCE [LARGE SCALE GENOMIC DNA]</scope>
    <source>
        <strain evidence="12">AG-KIZ</strain>
        <tissue evidence="12">Muscle</tissue>
    </source>
</reference>
<evidence type="ECO:0000256" key="2">
    <source>
        <dbReference type="ARBA" id="ARBA00004651"/>
    </source>
</evidence>
<dbReference type="InterPro" id="IPR004031">
    <property type="entry name" value="PMP22/EMP/MP20/Claudin"/>
</dbReference>
<evidence type="ECO:0000256" key="10">
    <source>
        <dbReference type="SAM" id="MobiDB-lite"/>
    </source>
</evidence>
<dbReference type="GO" id="GO:0005198">
    <property type="term" value="F:structural molecule activity"/>
    <property type="evidence" value="ECO:0007669"/>
    <property type="project" value="InterPro"/>
</dbReference>
<dbReference type="Proteomes" id="UP000281406">
    <property type="component" value="Unassembled WGS sequence"/>
</dbReference>
<feature type="region of interest" description="Disordered" evidence="10">
    <location>
        <begin position="219"/>
        <end position="242"/>
    </location>
</feature>
<dbReference type="Pfam" id="PF13903">
    <property type="entry name" value="Claudin_2"/>
    <property type="match status" value="1"/>
</dbReference>
<feature type="transmembrane region" description="Helical" evidence="11">
    <location>
        <begin position="12"/>
        <end position="32"/>
    </location>
</feature>
<comment type="subcellular location">
    <subcellularLocation>
        <location evidence="1">Cell junction</location>
        <location evidence="1">Tight junction</location>
    </subcellularLocation>
    <subcellularLocation>
        <location evidence="2">Cell membrane</location>
        <topology evidence="2">Multi-pass membrane protein</topology>
    </subcellularLocation>
</comment>
<comment type="similarity">
    <text evidence="3">Belongs to the claudin family.</text>
</comment>
<dbReference type="PRINTS" id="PR01077">
    <property type="entry name" value="CLAUDIN"/>
</dbReference>
<protein>
    <submittedName>
        <fullName evidence="12">Claudin-34</fullName>
    </submittedName>
</protein>
<keyword evidence="5" id="KW-1003">Cell membrane</keyword>
<keyword evidence="6 11" id="KW-0812">Transmembrane</keyword>
<feature type="transmembrane region" description="Helical" evidence="11">
    <location>
        <begin position="178"/>
        <end position="202"/>
    </location>
</feature>
<feature type="transmembrane region" description="Helical" evidence="11">
    <location>
        <begin position="44"/>
        <end position="68"/>
    </location>
</feature>
<keyword evidence="13" id="KW-1185">Reference proteome</keyword>
<keyword evidence="8 11" id="KW-1133">Transmembrane helix</keyword>
<keyword evidence="7" id="KW-0965">Cell junction</keyword>
<evidence type="ECO:0000313" key="12">
    <source>
        <dbReference type="EMBL" id="ROJ42271.1"/>
    </source>
</evidence>
<dbReference type="EMBL" id="RJVU01060935">
    <property type="protein sequence ID" value="ROJ42271.1"/>
    <property type="molecule type" value="Genomic_DNA"/>
</dbReference>
<dbReference type="AlphaFoldDB" id="A0A3N0XTM8"/>
<accession>A0A3N0XTM8</accession>
<evidence type="ECO:0000256" key="8">
    <source>
        <dbReference type="ARBA" id="ARBA00022989"/>
    </source>
</evidence>
<evidence type="ECO:0000313" key="13">
    <source>
        <dbReference type="Proteomes" id="UP000281406"/>
    </source>
</evidence>
<dbReference type="OrthoDB" id="9895009at2759"/>
<gene>
    <name evidence="12" type="ORF">DPX16_1261</name>
</gene>
<feature type="transmembrane region" description="Helical" evidence="11">
    <location>
        <begin position="88"/>
        <end position="113"/>
    </location>
</feature>
<evidence type="ECO:0000256" key="7">
    <source>
        <dbReference type="ARBA" id="ARBA00022949"/>
    </source>
</evidence>
<evidence type="ECO:0000256" key="1">
    <source>
        <dbReference type="ARBA" id="ARBA00004435"/>
    </source>
</evidence>
<evidence type="ECO:0000256" key="4">
    <source>
        <dbReference type="ARBA" id="ARBA00022427"/>
    </source>
</evidence>
<keyword evidence="9 11" id="KW-0472">Membrane</keyword>
<dbReference type="GO" id="GO:0005886">
    <property type="term" value="C:plasma membrane"/>
    <property type="evidence" value="ECO:0007669"/>
    <property type="project" value="UniProtKB-SubCell"/>
</dbReference>